<evidence type="ECO:0000313" key="4">
    <source>
        <dbReference type="Proteomes" id="UP000295680"/>
    </source>
</evidence>
<dbReference type="Proteomes" id="UP000295680">
    <property type="component" value="Unassembled WGS sequence"/>
</dbReference>
<evidence type="ECO:0000259" key="2">
    <source>
        <dbReference type="Pfam" id="PF09362"/>
    </source>
</evidence>
<organism evidence="3 4">
    <name type="scientific">Actinocrispum wychmicini</name>
    <dbReference type="NCBI Taxonomy" id="1213861"/>
    <lineage>
        <taxon>Bacteria</taxon>
        <taxon>Bacillati</taxon>
        <taxon>Actinomycetota</taxon>
        <taxon>Actinomycetes</taxon>
        <taxon>Pseudonocardiales</taxon>
        <taxon>Pseudonocardiaceae</taxon>
        <taxon>Actinocrispum</taxon>
    </lineage>
</organism>
<dbReference type="AlphaFoldDB" id="A0A4R2JTM6"/>
<dbReference type="RefSeq" id="WP_132115757.1">
    <property type="nucleotide sequence ID" value="NZ_SLWS01000003.1"/>
</dbReference>
<accession>A0A4R2JTM6</accession>
<dbReference type="PANTHER" id="PTHR43662:SF3">
    <property type="entry name" value="DOMAIN PROTEIN, PUTATIVE (AFU_ORTHOLOGUE AFUA_6G11970)-RELATED"/>
    <property type="match status" value="1"/>
</dbReference>
<gene>
    <name evidence="3" type="ORF">EV192_103201</name>
</gene>
<feature type="region of interest" description="Disordered" evidence="1">
    <location>
        <begin position="318"/>
        <end position="359"/>
    </location>
</feature>
<dbReference type="InterPro" id="IPR018535">
    <property type="entry name" value="DUF1996"/>
</dbReference>
<dbReference type="OrthoDB" id="581239at2"/>
<evidence type="ECO:0000256" key="1">
    <source>
        <dbReference type="SAM" id="MobiDB-lite"/>
    </source>
</evidence>
<sequence length="370" mass="39927">MSERHLFAGRRTPAGRGRLAVGLTAASVAATIGGMVLGTAPISAAAPTAPPAPANRPSKQDASFQAICSFSHRNNDDPIVFLDEPGKSHTHDFYGNSTTDAFSSIRSLRRTSQTTCNIPFDKSAYWVANLRRNGRPLTADRLVATYQARFKKRVEPFPPGLQMVSGNANAMAEQSLSTVEWTCNDDLSHASASVIPSCPNPNKPLTLTVWFPDCWNGRDLDSADHTSHMAFSSRGRCPASHPVGVPGLKETVFWPEVTSSKGLTLSAMNSTLTGHADFMNGWDQFGHGVFVRTFLDLFNSDNLIGSVLNRPLRDVIGVTAGPANRPEPTEDDRRPMPNMPGMAGMPAAPQQPAKPRSALDSLWASLFGDR</sequence>
<evidence type="ECO:0000313" key="3">
    <source>
        <dbReference type="EMBL" id="TCO60626.1"/>
    </source>
</evidence>
<reference evidence="3 4" key="1">
    <citation type="submission" date="2019-03" db="EMBL/GenBank/DDBJ databases">
        <title>Genomic Encyclopedia of Type Strains, Phase IV (KMG-IV): sequencing the most valuable type-strain genomes for metagenomic binning, comparative biology and taxonomic classification.</title>
        <authorList>
            <person name="Goeker M."/>
        </authorList>
    </citation>
    <scope>NUCLEOTIDE SEQUENCE [LARGE SCALE GENOMIC DNA]</scope>
    <source>
        <strain evidence="3 4">DSM 45934</strain>
    </source>
</reference>
<dbReference type="PANTHER" id="PTHR43662">
    <property type="match status" value="1"/>
</dbReference>
<feature type="compositionally biased region" description="Low complexity" evidence="1">
    <location>
        <begin position="339"/>
        <end position="353"/>
    </location>
</feature>
<comment type="caution">
    <text evidence="3">The sequence shown here is derived from an EMBL/GenBank/DDBJ whole genome shotgun (WGS) entry which is preliminary data.</text>
</comment>
<dbReference type="Pfam" id="PF09362">
    <property type="entry name" value="DUF1996"/>
    <property type="match status" value="1"/>
</dbReference>
<feature type="domain" description="DUF1996" evidence="2">
    <location>
        <begin position="77"/>
        <end position="282"/>
    </location>
</feature>
<name>A0A4R2JTM6_9PSEU</name>
<protein>
    <submittedName>
        <fullName evidence="3">Uncharacterized protein DUF1996</fullName>
    </submittedName>
</protein>
<keyword evidence="4" id="KW-1185">Reference proteome</keyword>
<dbReference type="EMBL" id="SLWS01000003">
    <property type="protein sequence ID" value="TCO60626.1"/>
    <property type="molecule type" value="Genomic_DNA"/>
</dbReference>
<proteinExistence type="predicted"/>